<dbReference type="InterPro" id="IPR002791">
    <property type="entry name" value="ARMT1-like_metal-bd"/>
</dbReference>
<dbReference type="Gene3D" id="3.40.50.10880">
    <property type="entry name" value="Uncharacterised protein PF01937, DUF89, domain 3"/>
    <property type="match status" value="1"/>
</dbReference>
<proteinExistence type="predicted"/>
<dbReference type="AlphaFoldDB" id="A0A2G6MR96"/>
<dbReference type="Proteomes" id="UP000231203">
    <property type="component" value="Unassembled WGS sequence"/>
</dbReference>
<dbReference type="SUPFAM" id="SSF111321">
    <property type="entry name" value="AF1104-like"/>
    <property type="match status" value="1"/>
</dbReference>
<evidence type="ECO:0000313" key="3">
    <source>
        <dbReference type="Proteomes" id="UP000231203"/>
    </source>
</evidence>
<name>A0A2G6MR96_9BACT</name>
<evidence type="ECO:0000313" key="2">
    <source>
        <dbReference type="EMBL" id="PIE62480.1"/>
    </source>
</evidence>
<sequence length="581" mass="67347">MTSRGTDLKPVNIDPGQNALFTAFFLENHIDPFAYPTTVGSREQVEFMVYPENDERFYPCSDTMFDAIMSRKRSRFLRNRYRDVLDRIFALIQEFIDSEYDRAFLSSLIQIKYDNEIQSRLLIPSRLEKRLYKIFLDRTHIEDPYESEKKKENARAHRFMVSESFKKALNEVDGTMDTMKRLTLEQVKAKINEIEFTRRLCLLTASALWQDDQFRVPSTSAITSLLNAKITGNGMERLLELVNAPKSKILWLTGESGDVVVDIAISQFLADIGHTVILAVKERSFFKNVCLNDTLTDPVLAKALEHAHFIHDKAISKNKLVQRLKRDEHLYVISDGTQEALNLLLVSTTFSRVFKEVDCVVTRGLTQRSRMIQSHFRFTRDVINICAKNKRLDIVFKPRHPDFINFSHADLEEKADKIIFEMKQAKNKNMTVMFYSGIIGSIPGKIDVAKKIMTRFIKHLKNQSDNLFIINPSSYYEPGMDADDLMYMWEIVQRSGYIDIWRFQTSEDIAQSFKFMEQKVPPEWIGKDATYSTGCTKEMRIAQEVQKENPEMQLIGPAVDKFMRRDKYGVGSMYDQCLAGI</sequence>
<comment type="caution">
    <text evidence="2">The sequence shown here is derived from an EMBL/GenBank/DDBJ whole genome shotgun (WGS) entry which is preliminary data.</text>
</comment>
<evidence type="ECO:0000259" key="1">
    <source>
        <dbReference type="Pfam" id="PF01937"/>
    </source>
</evidence>
<accession>A0A2G6MR96</accession>
<reference evidence="2 3" key="1">
    <citation type="submission" date="2017-10" db="EMBL/GenBank/DDBJ databases">
        <title>Novel microbial diversity and functional potential in the marine mammal oral microbiome.</title>
        <authorList>
            <person name="Dudek N.K."/>
            <person name="Sun C.L."/>
            <person name="Burstein D."/>
            <person name="Kantor R.S."/>
            <person name="Aliaga Goltsman D.S."/>
            <person name="Bik E.M."/>
            <person name="Thomas B.C."/>
            <person name="Banfield J.F."/>
            <person name="Relman D.A."/>
        </authorList>
    </citation>
    <scope>NUCLEOTIDE SEQUENCE [LARGE SCALE GENOMIC DNA]</scope>
    <source>
        <strain evidence="2">DOLJORAL78_47_202</strain>
    </source>
</reference>
<feature type="domain" description="Damage-control phosphatase ARMT1-like metal-binding" evidence="1">
    <location>
        <begin position="99"/>
        <end position="364"/>
    </location>
</feature>
<dbReference type="EMBL" id="PDTI01000041">
    <property type="protein sequence ID" value="PIE62480.1"/>
    <property type="molecule type" value="Genomic_DNA"/>
</dbReference>
<organism evidence="2 3">
    <name type="scientific">Desulfobacter postgatei</name>
    <dbReference type="NCBI Taxonomy" id="2293"/>
    <lineage>
        <taxon>Bacteria</taxon>
        <taxon>Pseudomonadati</taxon>
        <taxon>Thermodesulfobacteriota</taxon>
        <taxon>Desulfobacteria</taxon>
        <taxon>Desulfobacterales</taxon>
        <taxon>Desulfobacteraceae</taxon>
        <taxon>Desulfobacter</taxon>
    </lineage>
</organism>
<dbReference type="InterPro" id="IPR036075">
    <property type="entry name" value="ARMT-1-like_metal-bd_sf"/>
</dbReference>
<gene>
    <name evidence="2" type="ORF">CSA25_04975</name>
</gene>
<dbReference type="Pfam" id="PF01937">
    <property type="entry name" value="ARMT1-like_dom"/>
    <property type="match status" value="1"/>
</dbReference>
<protein>
    <recommendedName>
        <fullName evidence="1">Damage-control phosphatase ARMT1-like metal-binding domain-containing protein</fullName>
    </recommendedName>
</protein>